<gene>
    <name evidence="2" type="ORF">SAMN02745158_02753</name>
</gene>
<feature type="region of interest" description="Disordered" evidence="1">
    <location>
        <begin position="1"/>
        <end position="29"/>
    </location>
</feature>
<keyword evidence="3" id="KW-1185">Reference proteome</keyword>
<dbReference type="RefSeq" id="WP_072852702.1">
    <property type="nucleotide sequence ID" value="NZ_FQVI01000015.1"/>
</dbReference>
<dbReference type="AlphaFoldDB" id="A0A1M4ZHH2"/>
<organism evidence="2 3">
    <name type="scientific">Lactonifactor longoviformis DSM 17459</name>
    <dbReference type="NCBI Taxonomy" id="1122155"/>
    <lineage>
        <taxon>Bacteria</taxon>
        <taxon>Bacillati</taxon>
        <taxon>Bacillota</taxon>
        <taxon>Clostridia</taxon>
        <taxon>Eubacteriales</taxon>
        <taxon>Clostridiaceae</taxon>
        <taxon>Lactonifactor</taxon>
    </lineage>
</organism>
<evidence type="ECO:0000256" key="1">
    <source>
        <dbReference type="SAM" id="MobiDB-lite"/>
    </source>
</evidence>
<accession>A0A1M4ZHH2</accession>
<evidence type="ECO:0000313" key="3">
    <source>
        <dbReference type="Proteomes" id="UP000184245"/>
    </source>
</evidence>
<reference evidence="2 3" key="1">
    <citation type="submission" date="2016-11" db="EMBL/GenBank/DDBJ databases">
        <authorList>
            <person name="Jaros S."/>
            <person name="Januszkiewicz K."/>
            <person name="Wedrychowicz H."/>
        </authorList>
    </citation>
    <scope>NUCLEOTIDE SEQUENCE [LARGE SCALE GENOMIC DNA]</scope>
    <source>
        <strain evidence="2 3">DSM 17459</strain>
    </source>
</reference>
<dbReference type="Proteomes" id="UP000184245">
    <property type="component" value="Unassembled WGS sequence"/>
</dbReference>
<name>A0A1M4ZHH2_9CLOT</name>
<dbReference type="STRING" id="1122155.SAMN02745158_02753"/>
<protein>
    <submittedName>
        <fullName evidence="2">Uncharacterized protein</fullName>
    </submittedName>
</protein>
<evidence type="ECO:0000313" key="2">
    <source>
        <dbReference type="EMBL" id="SHF17252.1"/>
    </source>
</evidence>
<sequence>MDNNGNNKENNQNNSWMNHPNLSGMDPAKLAMLQSLAEQGSQKGQNDIMPFLMAAASKSKSSGMQFSKNEMDTIIEVLKIGKPPAEVAKIDRMLQLMKMMR</sequence>
<proteinExistence type="predicted"/>
<feature type="compositionally biased region" description="Low complexity" evidence="1">
    <location>
        <begin position="1"/>
        <end position="18"/>
    </location>
</feature>
<dbReference type="EMBL" id="FQVI01000015">
    <property type="protein sequence ID" value="SHF17252.1"/>
    <property type="molecule type" value="Genomic_DNA"/>
</dbReference>
<dbReference type="OrthoDB" id="1957242at2"/>